<reference evidence="9" key="1">
    <citation type="submission" date="2019-11" db="EMBL/GenBank/DDBJ databases">
        <title>Bipolaris sorokiniana Genome sequencing.</title>
        <authorList>
            <person name="Wang H."/>
        </authorList>
    </citation>
    <scope>NUCLEOTIDE SEQUENCE</scope>
</reference>
<dbReference type="EMBL" id="WNKQ01000019">
    <property type="protein sequence ID" value="KAF5845274.1"/>
    <property type="molecule type" value="Genomic_DNA"/>
</dbReference>
<evidence type="ECO:0000256" key="7">
    <source>
        <dbReference type="ARBA" id="ARBA00035399"/>
    </source>
</evidence>
<protein>
    <recommendedName>
        <fullName evidence="6">Large ribosomal subunit protein uL29m</fullName>
    </recommendedName>
    <alternativeName>
        <fullName evidence="7">54S ribosomal protein L4, mitochondrial</fullName>
    </alternativeName>
</protein>
<keyword evidence="3" id="KW-0689">Ribosomal protein</keyword>
<dbReference type="Gene3D" id="6.10.330.20">
    <property type="match status" value="1"/>
</dbReference>
<evidence type="ECO:0000313" key="9">
    <source>
        <dbReference type="EMBL" id="KAF5845274.1"/>
    </source>
</evidence>
<dbReference type="GO" id="GO:0005762">
    <property type="term" value="C:mitochondrial large ribosomal subunit"/>
    <property type="evidence" value="ECO:0007669"/>
    <property type="project" value="TreeGrafter"/>
</dbReference>
<name>A0A8H5ZAX2_COCSA</name>
<dbReference type="PANTHER" id="PTHR21183:SF18">
    <property type="entry name" value="LARGE RIBOSOMAL SUBUNIT PROTEIN UL29M"/>
    <property type="match status" value="1"/>
</dbReference>
<proteinExistence type="inferred from homology"/>
<evidence type="ECO:0000256" key="5">
    <source>
        <dbReference type="ARBA" id="ARBA00023274"/>
    </source>
</evidence>
<accession>A0A8H5ZAX2</accession>
<feature type="region of interest" description="Disordered" evidence="8">
    <location>
        <begin position="220"/>
        <end position="243"/>
    </location>
</feature>
<sequence length="269" mass="30400">MATMPSTRLLRPGLASTPSDALLVFLVPSAQCAHNGSRACFSTSPQWRKRDNNKIRGVSAVRATALRPRQTLSVRQKDFEKQQLPKPVPIEHKVTGTPDHGLWGFFKDQKLLQTPVDEQRHVGFMASKAVADGDTGRAWTVGELRSRDWDALHQLWWVCVKERNRLATEKIERKRLNAGYGDYENQERDKTVQETMKAILDTLAERHQAYQEAYALAQRDPDIDLSRTDGPQYTQPPYDPLEADDALYEAQAASTSEEPGKDKTIAESR</sequence>
<evidence type="ECO:0000313" key="10">
    <source>
        <dbReference type="Proteomes" id="UP000624244"/>
    </source>
</evidence>
<evidence type="ECO:0000256" key="4">
    <source>
        <dbReference type="ARBA" id="ARBA00023128"/>
    </source>
</evidence>
<dbReference type="InterPro" id="IPR038340">
    <property type="entry name" value="MRP-L47_sf"/>
</dbReference>
<comment type="similarity">
    <text evidence="2">Belongs to the universal ribosomal protein uL29 family.</text>
</comment>
<dbReference type="InterPro" id="IPR010729">
    <property type="entry name" value="Ribosomal_uL29_mit"/>
</dbReference>
<dbReference type="PANTHER" id="PTHR21183">
    <property type="entry name" value="RIBOSOMAL PROTEIN L47, MITOCHONDRIAL-RELATED"/>
    <property type="match status" value="1"/>
</dbReference>
<evidence type="ECO:0000256" key="3">
    <source>
        <dbReference type="ARBA" id="ARBA00022980"/>
    </source>
</evidence>
<evidence type="ECO:0000256" key="8">
    <source>
        <dbReference type="SAM" id="MobiDB-lite"/>
    </source>
</evidence>
<comment type="caution">
    <text evidence="9">The sequence shown here is derived from an EMBL/GenBank/DDBJ whole genome shotgun (WGS) entry which is preliminary data.</text>
</comment>
<gene>
    <name evidence="9" type="ORF">GGP41_002866</name>
</gene>
<keyword evidence="4" id="KW-0496">Mitochondrion</keyword>
<dbReference type="GO" id="GO:0003735">
    <property type="term" value="F:structural constituent of ribosome"/>
    <property type="evidence" value="ECO:0007669"/>
    <property type="project" value="InterPro"/>
</dbReference>
<comment type="subcellular location">
    <subcellularLocation>
        <location evidence="1">Mitochondrion</location>
    </subcellularLocation>
</comment>
<organism evidence="9 10">
    <name type="scientific">Cochliobolus sativus</name>
    <name type="common">Common root rot and spot blotch fungus</name>
    <name type="synonym">Bipolaris sorokiniana</name>
    <dbReference type="NCBI Taxonomy" id="45130"/>
    <lineage>
        <taxon>Eukaryota</taxon>
        <taxon>Fungi</taxon>
        <taxon>Dikarya</taxon>
        <taxon>Ascomycota</taxon>
        <taxon>Pezizomycotina</taxon>
        <taxon>Dothideomycetes</taxon>
        <taxon>Pleosporomycetidae</taxon>
        <taxon>Pleosporales</taxon>
        <taxon>Pleosporineae</taxon>
        <taxon>Pleosporaceae</taxon>
        <taxon>Bipolaris</taxon>
    </lineage>
</organism>
<evidence type="ECO:0000256" key="1">
    <source>
        <dbReference type="ARBA" id="ARBA00004173"/>
    </source>
</evidence>
<dbReference type="Pfam" id="PF06984">
    <property type="entry name" value="MRP-L47"/>
    <property type="match status" value="1"/>
</dbReference>
<dbReference type="GO" id="GO:0032543">
    <property type="term" value="P:mitochondrial translation"/>
    <property type="evidence" value="ECO:0007669"/>
    <property type="project" value="TreeGrafter"/>
</dbReference>
<dbReference type="Proteomes" id="UP000624244">
    <property type="component" value="Unassembled WGS sequence"/>
</dbReference>
<dbReference type="AlphaFoldDB" id="A0A8H5ZAX2"/>
<evidence type="ECO:0000256" key="2">
    <source>
        <dbReference type="ARBA" id="ARBA00009254"/>
    </source>
</evidence>
<feature type="region of interest" description="Disordered" evidence="8">
    <location>
        <begin position="250"/>
        <end position="269"/>
    </location>
</feature>
<evidence type="ECO:0000256" key="6">
    <source>
        <dbReference type="ARBA" id="ARBA00035289"/>
    </source>
</evidence>
<feature type="compositionally biased region" description="Basic and acidic residues" evidence="8">
    <location>
        <begin position="258"/>
        <end position="269"/>
    </location>
</feature>
<keyword evidence="5" id="KW-0687">Ribonucleoprotein</keyword>